<evidence type="ECO:0000313" key="1">
    <source>
        <dbReference type="EMBL" id="KAK3670990.1"/>
    </source>
</evidence>
<proteinExistence type="predicted"/>
<accession>A0AAE0WIK5</accession>
<sequence length="196" mass="22098">MDENEGLLVQFAATKLSIASAVDAALPSFLGLPPEVRNKIYELILMAEEPIPLRIQRAWYVRQRYRSLVHVCRQTLRESQKLYYSRNTFVLPKTVNIGDWLDDLSGMALCVQRVEVPHRVLECHLNPPTASLPKGATTHPRVQAFTQRPDAQPIKLDFVLADGDVEIGAVSDEIDEVIVETARQSLRPVARFLAVR</sequence>
<dbReference type="PANTHER" id="PTHR42085">
    <property type="entry name" value="F-BOX DOMAIN-CONTAINING PROTEIN"/>
    <property type="match status" value="1"/>
</dbReference>
<protein>
    <submittedName>
        <fullName evidence="1">Uncharacterized protein</fullName>
    </submittedName>
</protein>
<name>A0AAE0WIK5_9PEZI</name>
<dbReference type="EMBL" id="JAUTXT010000048">
    <property type="protein sequence ID" value="KAK3670990.1"/>
    <property type="molecule type" value="Genomic_DNA"/>
</dbReference>
<evidence type="ECO:0000313" key="2">
    <source>
        <dbReference type="Proteomes" id="UP001274830"/>
    </source>
</evidence>
<dbReference type="InterPro" id="IPR038883">
    <property type="entry name" value="AN11006-like"/>
</dbReference>
<reference evidence="1" key="1">
    <citation type="submission" date="2023-07" db="EMBL/GenBank/DDBJ databases">
        <title>Black Yeasts Isolated from many extreme environments.</title>
        <authorList>
            <person name="Coleine C."/>
            <person name="Stajich J.E."/>
            <person name="Selbmann L."/>
        </authorList>
    </citation>
    <scope>NUCLEOTIDE SEQUENCE</scope>
    <source>
        <strain evidence="1">CCFEE 5485</strain>
    </source>
</reference>
<dbReference type="PANTHER" id="PTHR42085:SF1">
    <property type="entry name" value="F-BOX DOMAIN-CONTAINING PROTEIN"/>
    <property type="match status" value="1"/>
</dbReference>
<comment type="caution">
    <text evidence="1">The sequence shown here is derived from an EMBL/GenBank/DDBJ whole genome shotgun (WGS) entry which is preliminary data.</text>
</comment>
<dbReference type="Proteomes" id="UP001274830">
    <property type="component" value="Unassembled WGS sequence"/>
</dbReference>
<keyword evidence="2" id="KW-1185">Reference proteome</keyword>
<gene>
    <name evidence="1" type="ORF">LTR78_009106</name>
</gene>
<organism evidence="1 2">
    <name type="scientific">Recurvomyces mirabilis</name>
    <dbReference type="NCBI Taxonomy" id="574656"/>
    <lineage>
        <taxon>Eukaryota</taxon>
        <taxon>Fungi</taxon>
        <taxon>Dikarya</taxon>
        <taxon>Ascomycota</taxon>
        <taxon>Pezizomycotina</taxon>
        <taxon>Dothideomycetes</taxon>
        <taxon>Dothideomycetidae</taxon>
        <taxon>Mycosphaerellales</taxon>
        <taxon>Teratosphaeriaceae</taxon>
        <taxon>Recurvomyces</taxon>
    </lineage>
</organism>
<dbReference type="AlphaFoldDB" id="A0AAE0WIK5"/>